<dbReference type="PANTHER" id="PTHR13199">
    <property type="entry name" value="GH03947P"/>
    <property type="match status" value="1"/>
</dbReference>
<organism evidence="2 3">
    <name type="scientific">Komagataella phaffii (strain GS115 / ATCC 20864)</name>
    <name type="common">Yeast</name>
    <name type="synonym">Pichia pastoris</name>
    <dbReference type="NCBI Taxonomy" id="644223"/>
    <lineage>
        <taxon>Eukaryota</taxon>
        <taxon>Fungi</taxon>
        <taxon>Dikarya</taxon>
        <taxon>Ascomycota</taxon>
        <taxon>Saccharomycotina</taxon>
        <taxon>Pichiomycetes</taxon>
        <taxon>Pichiales</taxon>
        <taxon>Pichiaceae</taxon>
        <taxon>Komagataella</taxon>
    </lineage>
</organism>
<dbReference type="STRING" id="644223.C4R905"/>
<evidence type="ECO:0000259" key="1">
    <source>
        <dbReference type="SMART" id="SM01177"/>
    </source>
</evidence>
<dbReference type="AlphaFoldDB" id="C4R905"/>
<dbReference type="Proteomes" id="UP000000314">
    <property type="component" value="Chromosome 4"/>
</dbReference>
<dbReference type="InterPro" id="IPR033473">
    <property type="entry name" value="Atos-like_C"/>
</dbReference>
<accession>C4R905</accession>
<dbReference type="Pfam" id="PF13889">
    <property type="entry name" value="Chromosome_seg"/>
    <property type="match status" value="1"/>
</dbReference>
<feature type="domain" description="Atos-like conserved" evidence="1">
    <location>
        <begin position="60"/>
        <end position="134"/>
    </location>
</feature>
<dbReference type="HOGENOM" id="CLU_834485_0_0_1"/>
<dbReference type="eggNOG" id="KOG2306">
    <property type="taxonomic scope" value="Eukaryota"/>
</dbReference>
<dbReference type="EMBL" id="FN392322">
    <property type="protein sequence ID" value="CAY72080.1"/>
    <property type="molecule type" value="Genomic_DNA"/>
</dbReference>
<dbReference type="InterPro" id="IPR025261">
    <property type="entry name" value="Atos-like_cons_dom"/>
</dbReference>
<protein>
    <recommendedName>
        <fullName evidence="1">Atos-like conserved domain-containing protein</fullName>
    </recommendedName>
</protein>
<dbReference type="PANTHER" id="PTHR13199:SF11">
    <property type="entry name" value="PROTEIN ATOSSA"/>
    <property type="match status" value="1"/>
</dbReference>
<dbReference type="RefSeq" id="XP_002494259.1">
    <property type="nucleotide sequence ID" value="XM_002494214.1"/>
</dbReference>
<dbReference type="InterPro" id="IPR051506">
    <property type="entry name" value="ATOS_Transcription_Regulators"/>
</dbReference>
<dbReference type="OrthoDB" id="4080581at2759"/>
<evidence type="ECO:0000313" key="2">
    <source>
        <dbReference type="EMBL" id="CAY72080.1"/>
    </source>
</evidence>
<dbReference type="Pfam" id="PF13915">
    <property type="entry name" value="DUF4210"/>
    <property type="match status" value="1"/>
</dbReference>
<keyword evidence="3" id="KW-1185">Reference proteome</keyword>
<reference evidence="2 3" key="1">
    <citation type="journal article" date="2009" name="Nat. Biotechnol.">
        <title>Genome sequence of the recombinant protein production host Pichia pastoris.</title>
        <authorList>
            <person name="De Schutter K."/>
            <person name="Lin Y.C."/>
            <person name="Tiels P."/>
            <person name="Van Hecke A."/>
            <person name="Glinka S."/>
            <person name="Weber-Lehmann J."/>
            <person name="Rouze P."/>
            <person name="Van de Peer Y."/>
            <person name="Callewaert N."/>
        </authorList>
    </citation>
    <scope>NUCLEOTIDE SEQUENCE [LARGE SCALE GENOMIC DNA]</scope>
    <source>
        <strain evidence="3">GS115 / ATCC 20864</strain>
    </source>
</reference>
<proteinExistence type="predicted"/>
<gene>
    <name evidence="2" type="ordered locus">PAS_chr4_0809</name>
</gene>
<name>C4R905_KOMPG</name>
<evidence type="ECO:0000313" key="3">
    <source>
        <dbReference type="Proteomes" id="UP000000314"/>
    </source>
</evidence>
<sequence>MFQPRRRSSLSQTIAEPGLNNPVVSSTQKRLCYKCQRKLDSLSHNTNNDINFRRRSSLAMTGSFQESLLNGRTSGIPSNPIAFVAKISVTSSHNNKQRFYKHIKIPFEAVYYKWNDHEFLNGNSGPHTRGTPYVGNIDLEQYYIDQENSTSETGTHASTKREFPGYMVPPKGNLQLLIFDQDQNISFVNVFEYDISTLPKNHKTLLRQTIEIKRKGGEDESKMLSSTIQLKFANIRGKKFYLYENIRIIFQNRNPVRGTQESFETTPGSKVHKIKEVLNIGQTPVNIHHFLSTCDSCDEVKYPSVFDEDEEDKINTNTGALIPGSCKPSFKYE</sequence>
<dbReference type="GeneID" id="8201030"/>
<dbReference type="InParanoid" id="C4R905"/>
<dbReference type="SMART" id="SM01177">
    <property type="entry name" value="DUF4210"/>
    <property type="match status" value="1"/>
</dbReference>
<dbReference type="KEGG" id="ppa:PAS_chr4_0809"/>